<comment type="subcellular location">
    <subcellularLocation>
        <location evidence="1">Golgi apparatus membrane</location>
        <topology evidence="1">Single-pass type II membrane protein</topology>
    </subcellularLocation>
</comment>
<reference evidence="9" key="2">
    <citation type="submission" date="2023-04" db="EMBL/GenBank/DDBJ databases">
        <authorList>
            <person name="Bruccoleri R.E."/>
            <person name="Oakeley E.J."/>
            <person name="Faust A.-M."/>
            <person name="Dessus-Babus S."/>
            <person name="Altorfer M."/>
            <person name="Burckhardt D."/>
            <person name="Oertli M."/>
            <person name="Naumann U."/>
            <person name="Petersen F."/>
            <person name="Wong J."/>
        </authorList>
    </citation>
    <scope>NUCLEOTIDE SEQUENCE</scope>
    <source>
        <strain evidence="9">GSM-AAB239-AS_SAM_17_03QT</strain>
        <tissue evidence="9">Leaf</tissue>
    </source>
</reference>
<dbReference type="GO" id="GO:0016763">
    <property type="term" value="F:pentosyltransferase activity"/>
    <property type="evidence" value="ECO:0007669"/>
    <property type="project" value="UniProtKB-ARBA"/>
</dbReference>
<keyword evidence="7" id="KW-0812">Transmembrane</keyword>
<feature type="compositionally biased region" description="Basic and acidic residues" evidence="6">
    <location>
        <begin position="82"/>
        <end position="101"/>
    </location>
</feature>
<dbReference type="GO" id="GO:0000139">
    <property type="term" value="C:Golgi membrane"/>
    <property type="evidence" value="ECO:0007669"/>
    <property type="project" value="UniProtKB-SubCell"/>
</dbReference>
<evidence type="ECO:0000256" key="3">
    <source>
        <dbReference type="ARBA" id="ARBA00022676"/>
    </source>
</evidence>
<name>A0AAX6HX79_IRIPA</name>
<evidence type="ECO:0000256" key="4">
    <source>
        <dbReference type="ARBA" id="ARBA00022679"/>
    </source>
</evidence>
<dbReference type="Proteomes" id="UP001140949">
    <property type="component" value="Unassembled WGS sequence"/>
</dbReference>
<dbReference type="EMBL" id="JANAVB010006199">
    <property type="protein sequence ID" value="KAJ6845512.1"/>
    <property type="molecule type" value="Genomic_DNA"/>
</dbReference>
<evidence type="ECO:0000256" key="7">
    <source>
        <dbReference type="SAM" id="Phobius"/>
    </source>
</evidence>
<keyword evidence="7" id="KW-0472">Membrane</keyword>
<gene>
    <name evidence="9" type="ORF">M6B38_287315</name>
</gene>
<organism evidence="9 10">
    <name type="scientific">Iris pallida</name>
    <name type="common">Sweet iris</name>
    <dbReference type="NCBI Taxonomy" id="29817"/>
    <lineage>
        <taxon>Eukaryota</taxon>
        <taxon>Viridiplantae</taxon>
        <taxon>Streptophyta</taxon>
        <taxon>Embryophyta</taxon>
        <taxon>Tracheophyta</taxon>
        <taxon>Spermatophyta</taxon>
        <taxon>Magnoliopsida</taxon>
        <taxon>Liliopsida</taxon>
        <taxon>Asparagales</taxon>
        <taxon>Iridaceae</taxon>
        <taxon>Iridoideae</taxon>
        <taxon>Irideae</taxon>
        <taxon>Iris</taxon>
    </lineage>
</organism>
<evidence type="ECO:0000313" key="10">
    <source>
        <dbReference type="Proteomes" id="UP001140949"/>
    </source>
</evidence>
<dbReference type="PANTHER" id="PTHR20961:SF5">
    <property type="entry name" value="GLYCOSYLTRANSFERASE-RELATED"/>
    <property type="match status" value="1"/>
</dbReference>
<keyword evidence="7" id="KW-1133">Transmembrane helix</keyword>
<accession>A0AAX6HX79</accession>
<feature type="compositionally biased region" description="Polar residues" evidence="6">
    <location>
        <begin position="125"/>
        <end position="152"/>
    </location>
</feature>
<keyword evidence="4" id="KW-0808">Transferase</keyword>
<reference evidence="9" key="1">
    <citation type="journal article" date="2023" name="GigaByte">
        <title>Genome assembly of the bearded iris, Iris pallida Lam.</title>
        <authorList>
            <person name="Bruccoleri R.E."/>
            <person name="Oakeley E.J."/>
            <person name="Faust A.M.E."/>
            <person name="Altorfer M."/>
            <person name="Dessus-Babus S."/>
            <person name="Burckhardt D."/>
            <person name="Oertli M."/>
            <person name="Naumann U."/>
            <person name="Petersen F."/>
            <person name="Wong J."/>
        </authorList>
    </citation>
    <scope>NUCLEOTIDE SEQUENCE</scope>
    <source>
        <strain evidence="9">GSM-AAB239-AS_SAM_17_03QT</strain>
    </source>
</reference>
<dbReference type="InterPro" id="IPR049625">
    <property type="entry name" value="Glyco_transf_61_cat"/>
</dbReference>
<proteinExistence type="predicted"/>
<evidence type="ECO:0000259" key="8">
    <source>
        <dbReference type="Pfam" id="PF04577"/>
    </source>
</evidence>
<feature type="region of interest" description="Disordered" evidence="6">
    <location>
        <begin position="79"/>
        <end position="164"/>
    </location>
</feature>
<evidence type="ECO:0000256" key="1">
    <source>
        <dbReference type="ARBA" id="ARBA00004323"/>
    </source>
</evidence>
<feature type="transmembrane region" description="Helical" evidence="7">
    <location>
        <begin position="21"/>
        <end position="42"/>
    </location>
</feature>
<keyword evidence="10" id="KW-1185">Reference proteome</keyword>
<protein>
    <recommendedName>
        <fullName evidence="8">Glycosyltransferase 61 catalytic domain-containing protein</fullName>
    </recommendedName>
</protein>
<feature type="compositionally biased region" description="Polar residues" evidence="6">
    <location>
        <begin position="108"/>
        <end position="117"/>
    </location>
</feature>
<evidence type="ECO:0000313" key="9">
    <source>
        <dbReference type="EMBL" id="KAJ6845512.1"/>
    </source>
</evidence>
<dbReference type="AlphaFoldDB" id="A0AAX6HX79"/>
<sequence length="608" mass="67234">MTYKTLVKTVSGHFEHRKVGLGLLAGFLLSLTYLSPSIYYSLPLPNVNLNSTSTNGAPTTSPAIINDYMKSSLNLEVQNRNVTDDQRKPNCDESTPRRELCDELGGSVKTNGSSTSEASDDHSFEQSVVKSTNSQSPIEKNIEGNQTASKTDLTPIKVPGSSDQSENNIIQLEGINSIIDEASQTYNETTAPQNSTATIITTDSSTVTSNSNQSGVNVADVKPEDTKITCDTSRYRRSDRCEMEGDIRIHGKSGSVVFVSSSANETWRIKPYARKADAAAMASVRELSVRPSSGDAPPRCTVNHSVPAVVFSVTGYTGNFFHDMSDVFVPLFQTSYHFRGEVQFLVTNHRRWWTDKYSPIFKQLSNYQLVDLDSDDAVRCFPRAAVGLDSDGDLLIDASRSKNGCSMADFGRMLRKAYSLPRESPVRLAAKHPRRKPRLLVVARGRTRRFTNIGEIAAAAGRAGFEVEVAEAGHDVSRFAGLANSCDAMVGVHGAGLTNFVFLPPGAVLIQVVPWGNLDWIATNYFERPPRAMKLRYLEYRIAPEESTLSETYSRDDPVFADPSSLHRRGWDAMREVFLVKQSVKLDVRRFRPVLVKAMKMLRSKKNN</sequence>
<keyword evidence="3" id="KW-0328">Glycosyltransferase</keyword>
<dbReference type="InterPro" id="IPR007657">
    <property type="entry name" value="Glycosyltransferase_61"/>
</dbReference>
<keyword evidence="5" id="KW-0325">Glycoprotein</keyword>
<dbReference type="Pfam" id="PF04577">
    <property type="entry name" value="Glyco_transf_61"/>
    <property type="match status" value="1"/>
</dbReference>
<comment type="caution">
    <text evidence="9">The sequence shown here is derived from an EMBL/GenBank/DDBJ whole genome shotgun (WGS) entry which is preliminary data.</text>
</comment>
<evidence type="ECO:0000256" key="2">
    <source>
        <dbReference type="ARBA" id="ARBA00004881"/>
    </source>
</evidence>
<feature type="domain" description="Glycosyltransferase 61 catalytic" evidence="8">
    <location>
        <begin position="414"/>
        <end position="510"/>
    </location>
</feature>
<dbReference type="PANTHER" id="PTHR20961">
    <property type="entry name" value="GLYCOSYLTRANSFERASE"/>
    <property type="match status" value="1"/>
</dbReference>
<evidence type="ECO:0000256" key="5">
    <source>
        <dbReference type="ARBA" id="ARBA00023180"/>
    </source>
</evidence>
<comment type="pathway">
    <text evidence="2">Glycan metabolism.</text>
</comment>
<evidence type="ECO:0000256" key="6">
    <source>
        <dbReference type="SAM" id="MobiDB-lite"/>
    </source>
</evidence>